<dbReference type="EMBL" id="CAJVPU010015230">
    <property type="protein sequence ID" value="CAG8645413.1"/>
    <property type="molecule type" value="Genomic_DNA"/>
</dbReference>
<feature type="non-terminal residue" evidence="1">
    <location>
        <position position="1"/>
    </location>
</feature>
<keyword evidence="2" id="KW-1185">Reference proteome</keyword>
<reference evidence="1" key="1">
    <citation type="submission" date="2021-06" db="EMBL/GenBank/DDBJ databases">
        <authorList>
            <person name="Kallberg Y."/>
            <person name="Tangrot J."/>
            <person name="Rosling A."/>
        </authorList>
    </citation>
    <scope>NUCLEOTIDE SEQUENCE</scope>
    <source>
        <strain evidence="1">IL203A</strain>
    </source>
</reference>
<proteinExistence type="predicted"/>
<gene>
    <name evidence="1" type="ORF">DHETER_LOCUS9038</name>
</gene>
<name>A0ACA9NHS2_9GLOM</name>
<dbReference type="Proteomes" id="UP000789702">
    <property type="component" value="Unassembled WGS sequence"/>
</dbReference>
<sequence length="82" mass="9457">RDRHTLSPDHIRLGWKEYRKDKINSIQEPFKLKTSNRIEKQQPLLDKTNSLLVSKGPMAIEDSQAEATNLLQQSSTINDRPS</sequence>
<comment type="caution">
    <text evidence="1">The sequence shown here is derived from an EMBL/GenBank/DDBJ whole genome shotgun (WGS) entry which is preliminary data.</text>
</comment>
<accession>A0ACA9NHS2</accession>
<evidence type="ECO:0000313" key="2">
    <source>
        <dbReference type="Proteomes" id="UP000789702"/>
    </source>
</evidence>
<organism evidence="1 2">
    <name type="scientific">Dentiscutata heterogama</name>
    <dbReference type="NCBI Taxonomy" id="1316150"/>
    <lineage>
        <taxon>Eukaryota</taxon>
        <taxon>Fungi</taxon>
        <taxon>Fungi incertae sedis</taxon>
        <taxon>Mucoromycota</taxon>
        <taxon>Glomeromycotina</taxon>
        <taxon>Glomeromycetes</taxon>
        <taxon>Diversisporales</taxon>
        <taxon>Gigasporaceae</taxon>
        <taxon>Dentiscutata</taxon>
    </lineage>
</organism>
<evidence type="ECO:0000313" key="1">
    <source>
        <dbReference type="EMBL" id="CAG8645413.1"/>
    </source>
</evidence>
<protein>
    <submittedName>
        <fullName evidence="1">13140_t:CDS:1</fullName>
    </submittedName>
</protein>